<sequence>MRKRDLEIIKHLEMFRVMSRDDIVDLHFKHLKNPIGNANTVLKRLVRDGQIEVSTMHSPYLYFPVGNHIKKNSTKIPHYLKLVQVYKDLCEIEPPTEFIIEPQYKKGLAEPDIYCVFKGTPLFIEVQNSIYSSKQMEDKIKRYELLKQSELVKPFPTIIMITNTRYAIESDQIKVIQTPSIAHLIHKANEDSNTPPPPQPIKTNGNITFKL</sequence>
<evidence type="ECO:0000313" key="1">
    <source>
        <dbReference type="EMBL" id="MCD4839753.1"/>
    </source>
</evidence>
<evidence type="ECO:0000313" key="2">
    <source>
        <dbReference type="Proteomes" id="UP001162836"/>
    </source>
</evidence>
<accession>A0ABS8QKE0</accession>
<dbReference type="EMBL" id="JAJODE010000039">
    <property type="protein sequence ID" value="MCD4839753.1"/>
    <property type="molecule type" value="Genomic_DNA"/>
</dbReference>
<protein>
    <submittedName>
        <fullName evidence="1">Uncharacterized protein</fullName>
    </submittedName>
</protein>
<dbReference type="RefSeq" id="WP_231315101.1">
    <property type="nucleotide sequence ID" value="NZ_JAJODE010000039.1"/>
</dbReference>
<name>A0ABS8QKE0_9BACI</name>
<reference evidence="1 2" key="1">
    <citation type="journal article" date="2023" name="Antonie Van Leeuwenhoek">
        <title>Unveiling the genomic potential of a novel thermostable glycoside hydrolases producing Neobacillus sedimentimangrovi UE25.</title>
        <authorList>
            <person name="Ejaz U."/>
            <person name="Saleem F."/>
            <person name="Rashid R."/>
            <person name="Hasan K.A."/>
            <person name="Syed M.N."/>
            <person name="Sohail M."/>
        </authorList>
    </citation>
    <scope>NUCLEOTIDE SEQUENCE [LARGE SCALE GENOMIC DNA]</scope>
    <source>
        <strain evidence="1 2">UE25</strain>
    </source>
</reference>
<keyword evidence="2" id="KW-1185">Reference proteome</keyword>
<dbReference type="Proteomes" id="UP001162836">
    <property type="component" value="Unassembled WGS sequence"/>
</dbReference>
<organism evidence="1 2">
    <name type="scientific">Neobacillus sedimentimangrovi</name>
    <dbReference type="NCBI Taxonomy" id="2699460"/>
    <lineage>
        <taxon>Bacteria</taxon>
        <taxon>Bacillati</taxon>
        <taxon>Bacillota</taxon>
        <taxon>Bacilli</taxon>
        <taxon>Bacillales</taxon>
        <taxon>Bacillaceae</taxon>
        <taxon>Neobacillus</taxon>
    </lineage>
</organism>
<gene>
    <name evidence="1" type="ORF">LRS37_12925</name>
</gene>
<proteinExistence type="predicted"/>
<comment type="caution">
    <text evidence="1">The sequence shown here is derived from an EMBL/GenBank/DDBJ whole genome shotgun (WGS) entry which is preliminary data.</text>
</comment>